<dbReference type="Pfam" id="PF18052">
    <property type="entry name" value="Rx_N"/>
    <property type="match status" value="1"/>
</dbReference>
<comment type="caution">
    <text evidence="6">The sequence shown here is derived from an EMBL/GenBank/DDBJ whole genome shotgun (WGS) entry which is preliminary data.</text>
</comment>
<evidence type="ECO:0008006" key="8">
    <source>
        <dbReference type="Google" id="ProtNLM"/>
    </source>
</evidence>
<evidence type="ECO:0000256" key="3">
    <source>
        <dbReference type="ARBA" id="ARBA00022821"/>
    </source>
</evidence>
<dbReference type="InterPro" id="IPR041118">
    <property type="entry name" value="Rx_N"/>
</dbReference>
<dbReference type="PANTHER" id="PTHR47186">
    <property type="entry name" value="LEUCINE-RICH REPEAT-CONTAINING PROTEIN 57"/>
    <property type="match status" value="1"/>
</dbReference>
<keyword evidence="2" id="KW-0547">Nucleotide-binding</keyword>
<evidence type="ECO:0000313" key="7">
    <source>
        <dbReference type="Proteomes" id="UP001396334"/>
    </source>
</evidence>
<dbReference type="EMBL" id="JBBPBN010000020">
    <property type="protein sequence ID" value="KAK9016435.1"/>
    <property type="molecule type" value="Genomic_DNA"/>
</dbReference>
<evidence type="ECO:0000259" key="4">
    <source>
        <dbReference type="Pfam" id="PF18052"/>
    </source>
</evidence>
<dbReference type="Pfam" id="PF25019">
    <property type="entry name" value="LRR_R13L1-DRL21"/>
    <property type="match status" value="1"/>
</dbReference>
<dbReference type="InterPro" id="IPR056789">
    <property type="entry name" value="LRR_R13L1-DRL21"/>
</dbReference>
<feature type="domain" description="Disease resistance N-terminal" evidence="4">
    <location>
        <begin position="13"/>
        <end position="75"/>
    </location>
</feature>
<organism evidence="6 7">
    <name type="scientific">Hibiscus sabdariffa</name>
    <name type="common">roselle</name>
    <dbReference type="NCBI Taxonomy" id="183260"/>
    <lineage>
        <taxon>Eukaryota</taxon>
        <taxon>Viridiplantae</taxon>
        <taxon>Streptophyta</taxon>
        <taxon>Embryophyta</taxon>
        <taxon>Tracheophyta</taxon>
        <taxon>Spermatophyta</taxon>
        <taxon>Magnoliopsida</taxon>
        <taxon>eudicotyledons</taxon>
        <taxon>Gunneridae</taxon>
        <taxon>Pentapetalae</taxon>
        <taxon>rosids</taxon>
        <taxon>malvids</taxon>
        <taxon>Malvales</taxon>
        <taxon>Malvaceae</taxon>
        <taxon>Malvoideae</taxon>
        <taxon>Hibiscus</taxon>
    </lineage>
</organism>
<dbReference type="Gene3D" id="3.80.10.10">
    <property type="entry name" value="Ribonuclease Inhibitor"/>
    <property type="match status" value="1"/>
</dbReference>
<sequence length="332" mass="37557">MAEQVAFDIAKGLLSELSSPVLEQLGLWWNFKDDLKSTISAIKVVVLDAEEQSVTSNLIQDWLAKLKDALAEALDYCNRLEELPKKNEKLANLTHLMCEGCDGLTHMARGIGKLTSLQTLSMFVVDKHGSHGTAAADLSELSRLNRLRGADNKNLGFVRNAKEEFRAANLKEKQHLQSLDLEWGDAEEDKEKSLEDLQSHPNLKLFWVKGWRGDAKFPSWLSLLTNLTDIDITGPSKFKHLTSFAQLPHLEKLWIFMLTKLEYMDDNFPIGGHGEQESFFPSLTSLTLKNCPNMKSWWKKPVDNDKDGDKDTTVIRASTMAFPRLKSLVVWD</sequence>
<keyword evidence="3" id="KW-0611">Plant defense</keyword>
<dbReference type="InterPro" id="IPR032675">
    <property type="entry name" value="LRR_dom_sf"/>
</dbReference>
<gene>
    <name evidence="6" type="ORF">V6N11_078935</name>
</gene>
<keyword evidence="7" id="KW-1185">Reference proteome</keyword>
<keyword evidence="1" id="KW-0677">Repeat</keyword>
<proteinExistence type="predicted"/>
<dbReference type="PANTHER" id="PTHR47186:SF13">
    <property type="entry name" value="DISEASE RESISTANCE PROTEIN RGA3"/>
    <property type="match status" value="1"/>
</dbReference>
<evidence type="ECO:0000259" key="5">
    <source>
        <dbReference type="Pfam" id="PF25019"/>
    </source>
</evidence>
<reference evidence="6 7" key="1">
    <citation type="journal article" date="2024" name="G3 (Bethesda)">
        <title>Genome assembly of Hibiscus sabdariffa L. provides insights into metabolisms of medicinal natural products.</title>
        <authorList>
            <person name="Kim T."/>
        </authorList>
    </citation>
    <scope>NUCLEOTIDE SEQUENCE [LARGE SCALE GENOMIC DNA]</scope>
    <source>
        <strain evidence="6">TK-2024</strain>
        <tissue evidence="6">Old leaves</tissue>
    </source>
</reference>
<dbReference type="Proteomes" id="UP001396334">
    <property type="component" value="Unassembled WGS sequence"/>
</dbReference>
<feature type="domain" description="R13L1/DRL21-like LRR repeat region" evidence="5">
    <location>
        <begin position="138"/>
        <end position="255"/>
    </location>
</feature>
<evidence type="ECO:0000313" key="6">
    <source>
        <dbReference type="EMBL" id="KAK9016435.1"/>
    </source>
</evidence>
<evidence type="ECO:0000256" key="2">
    <source>
        <dbReference type="ARBA" id="ARBA00022741"/>
    </source>
</evidence>
<protein>
    <recommendedName>
        <fullName evidence="8">Rx N-terminal domain-containing protein</fullName>
    </recommendedName>
</protein>
<accession>A0ABR2RTY1</accession>
<dbReference type="SUPFAM" id="SSF52058">
    <property type="entry name" value="L domain-like"/>
    <property type="match status" value="1"/>
</dbReference>
<evidence type="ECO:0000256" key="1">
    <source>
        <dbReference type="ARBA" id="ARBA00022737"/>
    </source>
</evidence>
<name>A0ABR2RTY1_9ROSI</name>